<dbReference type="PANTHER" id="PTHR45629">
    <property type="entry name" value="SNF2/RAD54 FAMILY MEMBER"/>
    <property type="match status" value="1"/>
</dbReference>
<dbReference type="InterPro" id="IPR050496">
    <property type="entry name" value="SNF2_RAD54_helicase_repair"/>
</dbReference>
<feature type="domain" description="Helicase ATP-binding" evidence="3">
    <location>
        <begin position="333"/>
        <end position="555"/>
    </location>
</feature>
<keyword evidence="6" id="KW-1185">Reference proteome</keyword>
<dbReference type="PROSITE" id="PS51192">
    <property type="entry name" value="HELICASE_ATP_BIND_1"/>
    <property type="match status" value="1"/>
</dbReference>
<evidence type="ECO:0000259" key="3">
    <source>
        <dbReference type="PROSITE" id="PS51192"/>
    </source>
</evidence>
<feature type="region of interest" description="Disordered" evidence="2">
    <location>
        <begin position="1"/>
        <end position="286"/>
    </location>
</feature>
<evidence type="ECO:0000313" key="5">
    <source>
        <dbReference type="EMBL" id="GAX28488.1"/>
    </source>
</evidence>
<evidence type="ECO:0000313" key="6">
    <source>
        <dbReference type="Proteomes" id="UP000198406"/>
    </source>
</evidence>
<feature type="compositionally biased region" description="Basic residues" evidence="2">
    <location>
        <begin position="1"/>
        <end position="10"/>
    </location>
</feature>
<dbReference type="InterPro" id="IPR014001">
    <property type="entry name" value="Helicase_ATP-bd"/>
</dbReference>
<dbReference type="PANTHER" id="PTHR45629:SF7">
    <property type="entry name" value="DNA EXCISION REPAIR PROTEIN ERCC-6-RELATED"/>
    <property type="match status" value="1"/>
</dbReference>
<feature type="compositionally biased region" description="Basic and acidic residues" evidence="2">
    <location>
        <begin position="1090"/>
        <end position="1100"/>
    </location>
</feature>
<dbReference type="InterPro" id="IPR027417">
    <property type="entry name" value="P-loop_NTPase"/>
</dbReference>
<dbReference type="Gene3D" id="3.40.50.10810">
    <property type="entry name" value="Tandem AAA-ATPase domain"/>
    <property type="match status" value="2"/>
</dbReference>
<evidence type="ECO:0000259" key="4">
    <source>
        <dbReference type="PROSITE" id="PS51194"/>
    </source>
</evidence>
<feature type="compositionally biased region" description="Basic and acidic residues" evidence="2">
    <location>
        <begin position="54"/>
        <end position="73"/>
    </location>
</feature>
<dbReference type="Proteomes" id="UP000198406">
    <property type="component" value="Unassembled WGS sequence"/>
</dbReference>
<feature type="compositionally biased region" description="Acidic residues" evidence="2">
    <location>
        <begin position="213"/>
        <end position="226"/>
    </location>
</feature>
<dbReference type="InterPro" id="IPR001650">
    <property type="entry name" value="Helicase_C-like"/>
</dbReference>
<comment type="caution">
    <text evidence="5">The sequence shown here is derived from an EMBL/GenBank/DDBJ whole genome shotgun (WGS) entry which is preliminary data.</text>
</comment>
<dbReference type="InterPro" id="IPR038718">
    <property type="entry name" value="SNF2-like_sf"/>
</dbReference>
<accession>A0A1Z5KRE8</accession>
<dbReference type="SMART" id="SM00490">
    <property type="entry name" value="HELICc"/>
    <property type="match status" value="1"/>
</dbReference>
<dbReference type="SMART" id="SM00487">
    <property type="entry name" value="DEXDc"/>
    <property type="match status" value="1"/>
</dbReference>
<feature type="compositionally biased region" description="Basic residues" evidence="2">
    <location>
        <begin position="238"/>
        <end position="248"/>
    </location>
</feature>
<keyword evidence="1" id="KW-0378">Hydrolase</keyword>
<dbReference type="EMBL" id="BDSP01000274">
    <property type="protein sequence ID" value="GAX28488.1"/>
    <property type="molecule type" value="Genomic_DNA"/>
</dbReference>
<gene>
    <name evidence="5" type="ORF">FisN_38Hh018</name>
</gene>
<reference evidence="5 6" key="1">
    <citation type="journal article" date="2015" name="Plant Cell">
        <title>Oil accumulation by the oleaginous diatom Fistulifera solaris as revealed by the genome and transcriptome.</title>
        <authorList>
            <person name="Tanaka T."/>
            <person name="Maeda Y."/>
            <person name="Veluchamy A."/>
            <person name="Tanaka M."/>
            <person name="Abida H."/>
            <person name="Marechal E."/>
            <person name="Bowler C."/>
            <person name="Muto M."/>
            <person name="Sunaga Y."/>
            <person name="Tanaka M."/>
            <person name="Yoshino T."/>
            <person name="Taniguchi T."/>
            <person name="Fukuda Y."/>
            <person name="Nemoto M."/>
            <person name="Matsumoto M."/>
            <person name="Wong P.S."/>
            <person name="Aburatani S."/>
            <person name="Fujibuchi W."/>
        </authorList>
    </citation>
    <scope>NUCLEOTIDE SEQUENCE [LARGE SCALE GENOMIC DNA]</scope>
    <source>
        <strain evidence="5 6">JPCC DA0580</strain>
    </source>
</reference>
<feature type="compositionally biased region" description="Acidic residues" evidence="2">
    <location>
        <begin position="268"/>
        <end position="277"/>
    </location>
</feature>
<feature type="compositionally biased region" description="Acidic residues" evidence="2">
    <location>
        <begin position="130"/>
        <end position="139"/>
    </location>
</feature>
<dbReference type="InterPro" id="IPR049730">
    <property type="entry name" value="SNF2/RAD54-like_C"/>
</dbReference>
<organism evidence="5 6">
    <name type="scientific">Fistulifera solaris</name>
    <name type="common">Oleaginous diatom</name>
    <dbReference type="NCBI Taxonomy" id="1519565"/>
    <lineage>
        <taxon>Eukaryota</taxon>
        <taxon>Sar</taxon>
        <taxon>Stramenopiles</taxon>
        <taxon>Ochrophyta</taxon>
        <taxon>Bacillariophyta</taxon>
        <taxon>Bacillariophyceae</taxon>
        <taxon>Bacillariophycidae</taxon>
        <taxon>Naviculales</taxon>
        <taxon>Naviculaceae</taxon>
        <taxon>Fistulifera</taxon>
    </lineage>
</organism>
<feature type="region of interest" description="Disordered" evidence="2">
    <location>
        <begin position="1121"/>
        <end position="1153"/>
    </location>
</feature>
<protein>
    <submittedName>
        <fullName evidence="5">Uncharacterized protein</fullName>
    </submittedName>
</protein>
<feature type="compositionally biased region" description="Polar residues" evidence="2">
    <location>
        <begin position="103"/>
        <end position="121"/>
    </location>
</feature>
<dbReference type="OrthoDB" id="448448at2759"/>
<feature type="compositionally biased region" description="Basic and acidic residues" evidence="2">
    <location>
        <begin position="168"/>
        <end position="186"/>
    </location>
</feature>
<dbReference type="AlphaFoldDB" id="A0A1Z5KRE8"/>
<dbReference type="InParanoid" id="A0A1Z5KRE8"/>
<dbReference type="Pfam" id="PF00271">
    <property type="entry name" value="Helicase_C"/>
    <property type="match status" value="1"/>
</dbReference>
<dbReference type="CDD" id="cd18793">
    <property type="entry name" value="SF2_C_SNF"/>
    <property type="match status" value="1"/>
</dbReference>
<dbReference type="SUPFAM" id="SSF52540">
    <property type="entry name" value="P-loop containing nucleoside triphosphate hydrolases"/>
    <property type="match status" value="2"/>
</dbReference>
<dbReference type="GO" id="GO:0016787">
    <property type="term" value="F:hydrolase activity"/>
    <property type="evidence" value="ECO:0007669"/>
    <property type="project" value="UniProtKB-KW"/>
</dbReference>
<name>A0A1Z5KRE8_FISSO</name>
<proteinExistence type="predicted"/>
<dbReference type="PROSITE" id="PS51194">
    <property type="entry name" value="HELICASE_CTER"/>
    <property type="match status" value="1"/>
</dbReference>
<feature type="region of interest" description="Disordered" evidence="2">
    <location>
        <begin position="1048"/>
        <end position="1067"/>
    </location>
</feature>
<evidence type="ECO:0000256" key="2">
    <source>
        <dbReference type="SAM" id="MobiDB-lite"/>
    </source>
</evidence>
<feature type="compositionally biased region" description="Basic and acidic residues" evidence="2">
    <location>
        <begin position="249"/>
        <end position="267"/>
    </location>
</feature>
<feature type="compositionally biased region" description="Polar residues" evidence="2">
    <location>
        <begin position="1121"/>
        <end position="1131"/>
    </location>
</feature>
<feature type="region of interest" description="Disordered" evidence="2">
    <location>
        <begin position="1082"/>
        <end position="1108"/>
    </location>
</feature>
<feature type="compositionally biased region" description="Basic and acidic residues" evidence="2">
    <location>
        <begin position="227"/>
        <end position="237"/>
    </location>
</feature>
<feature type="compositionally biased region" description="Polar residues" evidence="2">
    <location>
        <begin position="87"/>
        <end position="96"/>
    </location>
</feature>
<dbReference type="Gene3D" id="3.40.50.300">
    <property type="entry name" value="P-loop containing nucleotide triphosphate hydrolases"/>
    <property type="match status" value="1"/>
</dbReference>
<dbReference type="GO" id="GO:0005524">
    <property type="term" value="F:ATP binding"/>
    <property type="evidence" value="ECO:0007669"/>
    <property type="project" value="InterPro"/>
</dbReference>
<feature type="domain" description="Helicase C-terminal" evidence="4">
    <location>
        <begin position="807"/>
        <end position="963"/>
    </location>
</feature>
<dbReference type="InterPro" id="IPR000330">
    <property type="entry name" value="SNF2_N"/>
</dbReference>
<feature type="compositionally biased region" description="Basic and acidic residues" evidence="2">
    <location>
        <begin position="11"/>
        <end position="33"/>
    </location>
</feature>
<sequence>MDAYRRFQRKKEKERLAQERREQQEREQEELRRRANARLLGLSQASHSEDENDSPTKHDNSPEHIEPAARRTQENSMPVARPAEKLFSSTAITSAKQAGIRPTYSQLSQVSWSSPASSKVRANQRRADETSSEDEDDFDLLAFSSAAQPPKPAANKFPSISSPPSRPLQDHVDSLRDSEPFRERKSPRNPHTLSLAAQSPVKAIPLRLTNNNNDDDLWSDTDNEEEHIEKTKAEKVTKPLKKKPKKSRAYVEYDRDASEPLSKKSRLEDDDDADIDPTEEKPFFENPKFGPLEFEPFVLNPGNLGIESPVCVPATISRYLPPYQKEGIKFLYDRAITSDHGAVLGDDMGLGKTVQVIGLLSALLKKKGDGSDLIELIRREKEARKNLIAFQNFTDKALNEGIIPVTNSTQEHLLRQQALPKWAPILIIAPNSVLKNWINDFATWGHFSVVEYRGENKERALEKIRAGSAEILLMGQSIMNYEEAAKPIIEPKGDVRWKLIVVDEFHQFKNFKATMSKNLRNLRNAHTRNLIGLTGTLMQNEHSELWNLVDIVYKDFLGTRKEFGKKFGNPIKYAMARKSTPSARKLSEEKQLELSNKMQTLYKRRLKDQILKDLLPMKDERVVFCEPSDLQIALYKRLIKLPDFDYLRKANLPCECGVNERFFREYRRLTTLDEKLAYQRKNRDEIIPRKKCCFTAPTAEDLPMAVIWRQNHEGNEPCEKCPYCICLPALTVLNKLSSHVSLLQAEVSLDQINKQRDPKPYKEAKKAIDLAEMCLPDDLLHELPGASRIKRNGLMNDHFKLSGKMRVLKKLLEAIYSQGGRVLLFSSSTQMLDLIEDFLRSEARYCHLRMDGSTDTTSRNAIVDKFKSDPNQFLFLLSTKAMGLGLNLTEASFVIIFDVEWNPAWDSQAQDRAYRIGQQKNVKVFRLITRGTIEELKYLRQVYKQQLTNATIPDVQSDPGSARLFDGVAKDKFRRGELFGIANLLKFEERTFMNYATKIDNKEAKKYEKLKNDIRSLEDVQSTLMIRSEEAESLLLDEENMFPSLATKRACTENSTESADESDDEGILGGESQLLLDISNEMPEDSSDESDTHDKDNAKETDDDSVSVVDNLIAETRVVSNAKSTTLNDQASSRDDGPSGLNNSNRKRKVASTSIDMRSSGNYSIVGLSVQNLVQYSSRTSFGMSDFAIPNSRGDSTRK</sequence>
<evidence type="ECO:0000256" key="1">
    <source>
        <dbReference type="ARBA" id="ARBA00022801"/>
    </source>
</evidence>
<dbReference type="Pfam" id="PF00176">
    <property type="entry name" value="SNF2-rel_dom"/>
    <property type="match status" value="1"/>
</dbReference>